<dbReference type="InterPro" id="IPR039424">
    <property type="entry name" value="SBP_5"/>
</dbReference>
<dbReference type="GO" id="GO:0003677">
    <property type="term" value="F:DNA binding"/>
    <property type="evidence" value="ECO:0007669"/>
    <property type="project" value="UniProtKB-KW"/>
</dbReference>
<dbReference type="EMBL" id="PRLG01000029">
    <property type="protein sequence ID" value="PYY26256.1"/>
    <property type="molecule type" value="Genomic_DNA"/>
</dbReference>
<feature type="domain" description="Solute-binding protein family 5" evidence="2">
    <location>
        <begin position="181"/>
        <end position="473"/>
    </location>
</feature>
<dbReference type="AlphaFoldDB" id="A0A2W0C2P0"/>
<evidence type="ECO:0000259" key="3">
    <source>
        <dbReference type="Pfam" id="PF12793"/>
    </source>
</evidence>
<dbReference type="RefSeq" id="WP_110822284.1">
    <property type="nucleotide sequence ID" value="NZ_PRLG01000029.1"/>
</dbReference>
<dbReference type="Pfam" id="PF00496">
    <property type="entry name" value="SBP_bac_5"/>
    <property type="match status" value="1"/>
</dbReference>
<keyword evidence="1" id="KW-0238">DNA-binding</keyword>
<dbReference type="SUPFAM" id="SSF53850">
    <property type="entry name" value="Periplasmic binding protein-like II"/>
    <property type="match status" value="1"/>
</dbReference>
<reference evidence="4 5" key="1">
    <citation type="submission" date="2018-01" db="EMBL/GenBank/DDBJ databases">
        <title>Genome sequence of the PGP bacterium Paenibacillus illinoisensis E3.</title>
        <authorList>
            <person name="Rolli E."/>
            <person name="Marasco R."/>
            <person name="Bessem C."/>
            <person name="Michoud G."/>
            <person name="Gaiarsa S."/>
            <person name="Borin S."/>
            <person name="Daffonchio D."/>
        </authorList>
    </citation>
    <scope>NUCLEOTIDE SEQUENCE [LARGE SCALE GENOMIC DNA]</scope>
    <source>
        <strain evidence="4 5">E3</strain>
    </source>
</reference>
<dbReference type="PANTHER" id="PTHR30290:SF72">
    <property type="entry name" value="HTH-TYPE TRANSCRIPTIONAL REGULATOR SGRR"/>
    <property type="match status" value="1"/>
</dbReference>
<dbReference type="InterPro" id="IPR025370">
    <property type="entry name" value="SgrR_HTH_N"/>
</dbReference>
<dbReference type="OrthoDB" id="5894719at2"/>
<dbReference type="GO" id="GO:1904680">
    <property type="term" value="F:peptide transmembrane transporter activity"/>
    <property type="evidence" value="ECO:0007669"/>
    <property type="project" value="TreeGrafter"/>
</dbReference>
<evidence type="ECO:0008006" key="6">
    <source>
        <dbReference type="Google" id="ProtNLM"/>
    </source>
</evidence>
<dbReference type="PANTHER" id="PTHR30290">
    <property type="entry name" value="PERIPLASMIC BINDING COMPONENT OF ABC TRANSPORTER"/>
    <property type="match status" value="1"/>
</dbReference>
<evidence type="ECO:0000313" key="5">
    <source>
        <dbReference type="Proteomes" id="UP000247459"/>
    </source>
</evidence>
<dbReference type="InterPro" id="IPR000914">
    <property type="entry name" value="SBP_5_dom"/>
</dbReference>
<organism evidence="4 5">
    <name type="scientific">Paenibacillus illinoisensis</name>
    <dbReference type="NCBI Taxonomy" id="59845"/>
    <lineage>
        <taxon>Bacteria</taxon>
        <taxon>Bacillati</taxon>
        <taxon>Bacillota</taxon>
        <taxon>Bacilli</taxon>
        <taxon>Bacillales</taxon>
        <taxon>Paenibacillaceae</taxon>
        <taxon>Paenibacillus</taxon>
    </lineage>
</organism>
<evidence type="ECO:0000256" key="1">
    <source>
        <dbReference type="ARBA" id="ARBA00023125"/>
    </source>
</evidence>
<evidence type="ECO:0000259" key="2">
    <source>
        <dbReference type="Pfam" id="PF00496"/>
    </source>
</evidence>
<sequence length="590" mass="68134">MDTYITHYLRLVTSEQLSLKVNEPAAITIENLSTELFCTPRNVKFILRKLEAAGFICWQPGIGRGHHSKLTLLKSTDEVMEDHFLGLISNGKMKEAVELIGSLESWDLNGVIRQRLLRLLNQQMGFHSHMETRSGQDVLRMMRSRRLGNLDPASVYTAFETYLLGQICNTLITFDSQSGTFHPSLAHSWECSEDYKMWVFYLRKGVRFHHGRIMTSADVQSTWQRLHEVQSPSLWLYRDIEHTELDGDYCIRFYLHQPNRFFLHLFSCIPMTILPYDVDSSNQLIGTGPFQISELNNEVLVLRAFDSYYGLRPLLDQVYIWFVPDLGSQHRYYELQGKDHLKKSVNDETPKDIDYPALGCQYLLFNFQKPGVHHHSHFRQALRMVYDSAALVAELGENLIRPASSFLPWRSAQQHWSEASLDHARELLDSSGYQGETLILSCTVNKDMRVAHWIQQRAAAIGLHIEVAASIDNLQPEETSFADLIMAEEILEQDWQYGMIHYFKTLSNQFNACMSTEQISILDDKLEHFAQLDEPDRISLLNEAEDILRLNCWILHGAHVNKRAQLNQSLSGLQTSDFGFMDISKIWIKQ</sequence>
<protein>
    <recommendedName>
        <fullName evidence="6">ABC transporter substrate-binding protein</fullName>
    </recommendedName>
</protein>
<feature type="domain" description="Transcriptional regulator SgrR N-terminal HTH" evidence="3">
    <location>
        <begin position="7"/>
        <end position="115"/>
    </location>
</feature>
<evidence type="ECO:0000313" key="4">
    <source>
        <dbReference type="EMBL" id="PYY26256.1"/>
    </source>
</evidence>
<comment type="caution">
    <text evidence="4">The sequence shown here is derived from an EMBL/GenBank/DDBJ whole genome shotgun (WGS) entry which is preliminary data.</text>
</comment>
<dbReference type="Pfam" id="PF12793">
    <property type="entry name" value="SgrR_N"/>
    <property type="match status" value="1"/>
</dbReference>
<proteinExistence type="predicted"/>
<name>A0A2W0C2P0_9BACL</name>
<dbReference type="Gene3D" id="3.40.190.10">
    <property type="entry name" value="Periplasmic binding protein-like II"/>
    <property type="match status" value="1"/>
</dbReference>
<accession>A0A2W0C2P0</accession>
<dbReference type="Proteomes" id="UP000247459">
    <property type="component" value="Unassembled WGS sequence"/>
</dbReference>
<dbReference type="GO" id="GO:0015833">
    <property type="term" value="P:peptide transport"/>
    <property type="evidence" value="ECO:0007669"/>
    <property type="project" value="TreeGrafter"/>
</dbReference>
<dbReference type="Gene3D" id="3.10.105.10">
    <property type="entry name" value="Dipeptide-binding Protein, Domain 3"/>
    <property type="match status" value="1"/>
</dbReference>
<gene>
    <name evidence="4" type="ORF">PIL02S_05646</name>
</gene>